<protein>
    <submittedName>
        <fullName evidence="1">Uncharacterized protein</fullName>
    </submittedName>
</protein>
<organism evidence="1 2">
    <name type="scientific">Coniosporium uncinatum</name>
    <dbReference type="NCBI Taxonomy" id="93489"/>
    <lineage>
        <taxon>Eukaryota</taxon>
        <taxon>Fungi</taxon>
        <taxon>Dikarya</taxon>
        <taxon>Ascomycota</taxon>
        <taxon>Pezizomycotina</taxon>
        <taxon>Dothideomycetes</taxon>
        <taxon>Dothideomycetes incertae sedis</taxon>
        <taxon>Coniosporium</taxon>
    </lineage>
</organism>
<accession>A0ACC3DYV0</accession>
<gene>
    <name evidence="1" type="ORF">LTS18_012163</name>
</gene>
<name>A0ACC3DYV0_9PEZI</name>
<sequence length="488" mass="54471">MYLLPFGNSTAQTAGIWAPTIRHHQGTFYIVTTFVYDDRDFFAVDRWDNFIIKTNNIYNADSWSNAVHFGFQGYDPDLFWDIDGKSYVTAAHFLLRPGMDHFSIDLDTGAKGETVTLWNGTGGQAPEGPHLYLKDGWYYLLIAEGGTGLNHSITMARSKNLNGPYTPAPNNPILTNAGTDEYFQTVGHGDLFQDPAGNWWGVALSTRSGPEFVDYPMGRETVLYPVTWNKSESPVATQVRGVMSGWPLPNPWRKSIPQGDAYINAPDYINFSPRSQLPAHFIHWRVPDPSAYTIAPPGHPNSLRLTLSSLNLTGTNQDPRSPRTLVARRQTDTLFTYSVDMEFLPQKDEEEAGVSLFLTQEHHFDLGIVRINGVKSLRLRAVNLLPPPSPWVPPPTNWIYLPDTVVPIKKSWSGPLRMQIQAYNETHYAFSAGPARNWKQSITVGYLPASLVSAGYTGTLVGVFASSMAEAERQRRMSADGATRGRDR</sequence>
<reference evidence="1" key="1">
    <citation type="submission" date="2024-09" db="EMBL/GenBank/DDBJ databases">
        <title>Black Yeasts Isolated from many extreme environments.</title>
        <authorList>
            <person name="Coleine C."/>
            <person name="Stajich J.E."/>
            <person name="Selbmann L."/>
        </authorList>
    </citation>
    <scope>NUCLEOTIDE SEQUENCE</scope>
    <source>
        <strain evidence="1">CCFEE 5737</strain>
    </source>
</reference>
<dbReference type="Proteomes" id="UP001186974">
    <property type="component" value="Unassembled WGS sequence"/>
</dbReference>
<keyword evidence="2" id="KW-1185">Reference proteome</keyword>
<evidence type="ECO:0000313" key="1">
    <source>
        <dbReference type="EMBL" id="KAK3081923.1"/>
    </source>
</evidence>
<comment type="caution">
    <text evidence="1">The sequence shown here is derived from an EMBL/GenBank/DDBJ whole genome shotgun (WGS) entry which is preliminary data.</text>
</comment>
<dbReference type="EMBL" id="JAWDJW010000036">
    <property type="protein sequence ID" value="KAK3081923.1"/>
    <property type="molecule type" value="Genomic_DNA"/>
</dbReference>
<evidence type="ECO:0000313" key="2">
    <source>
        <dbReference type="Proteomes" id="UP001186974"/>
    </source>
</evidence>
<proteinExistence type="predicted"/>